<keyword evidence="3" id="KW-1185">Reference proteome</keyword>
<dbReference type="AlphaFoldDB" id="A0A143PH37"/>
<feature type="transmembrane region" description="Helical" evidence="1">
    <location>
        <begin position="201"/>
        <end position="218"/>
    </location>
</feature>
<feature type="transmembrane region" description="Helical" evidence="1">
    <location>
        <begin position="21"/>
        <end position="41"/>
    </location>
</feature>
<name>A0A143PH37_LUTPR</name>
<accession>A0A143PH37</accession>
<feature type="transmembrane region" description="Helical" evidence="1">
    <location>
        <begin position="170"/>
        <end position="189"/>
    </location>
</feature>
<evidence type="ECO:0000256" key="1">
    <source>
        <dbReference type="SAM" id="Phobius"/>
    </source>
</evidence>
<keyword evidence="1" id="KW-0812">Transmembrane</keyword>
<dbReference type="KEGG" id="abac:LuPra_00560"/>
<dbReference type="RefSeq" id="WP_110169346.1">
    <property type="nucleotide sequence ID" value="NZ_CP015136.1"/>
</dbReference>
<proteinExistence type="predicted"/>
<reference evidence="2 3" key="1">
    <citation type="journal article" date="2016" name="Genome Announc.">
        <title>First Complete Genome Sequence of a Subdivision 6 Acidobacterium Strain.</title>
        <authorList>
            <person name="Huang S."/>
            <person name="Vieira S."/>
            <person name="Bunk B."/>
            <person name="Riedel T."/>
            <person name="Sproer C."/>
            <person name="Overmann J."/>
        </authorList>
    </citation>
    <scope>NUCLEOTIDE SEQUENCE [LARGE SCALE GENOMIC DNA]</scope>
    <source>
        <strain evidence="3">DSM 100886 HEG_-6_39</strain>
    </source>
</reference>
<dbReference type="EMBL" id="CP015136">
    <property type="protein sequence ID" value="AMY07388.1"/>
    <property type="molecule type" value="Genomic_DNA"/>
</dbReference>
<sequence length="237" mass="27363">MSHRIPVEYDTERTIRTRNKLYYRWLHWPIWIFVFFIAPGPLTFDLFERGFDLRMVLWLAVVIVATGIPFLRGRLPGCEPAPYIIRFTEDRPNPIYRRICYSIAWGEAITFAVLNIVGLLVAITTGTWMLKEIYRHAYFPMAGLIWAIGLSGHMPRVKRSTSGEGHERRYFYGTVWAVAVAQPVLWFLYLTMPKGPLPDTFKLLAFLAVLAAMGWRAYKGKLPRTRPIVPGELATLD</sequence>
<evidence type="ECO:0000313" key="2">
    <source>
        <dbReference type="EMBL" id="AMY07388.1"/>
    </source>
</evidence>
<keyword evidence="1" id="KW-0472">Membrane</keyword>
<organism evidence="2 3">
    <name type="scientific">Luteitalea pratensis</name>
    <dbReference type="NCBI Taxonomy" id="1855912"/>
    <lineage>
        <taxon>Bacteria</taxon>
        <taxon>Pseudomonadati</taxon>
        <taxon>Acidobacteriota</taxon>
        <taxon>Vicinamibacteria</taxon>
        <taxon>Vicinamibacterales</taxon>
        <taxon>Vicinamibacteraceae</taxon>
        <taxon>Luteitalea</taxon>
    </lineage>
</organism>
<keyword evidence="1" id="KW-1133">Transmembrane helix</keyword>
<dbReference type="STRING" id="1855912.LuPra_00560"/>
<reference evidence="3" key="2">
    <citation type="submission" date="2016-04" db="EMBL/GenBank/DDBJ databases">
        <title>First Complete Genome Sequence of a Subdivision 6 Acidobacterium.</title>
        <authorList>
            <person name="Huang S."/>
            <person name="Vieira S."/>
            <person name="Bunk B."/>
            <person name="Riedel T."/>
            <person name="Sproeer C."/>
            <person name="Overmann J."/>
        </authorList>
    </citation>
    <scope>NUCLEOTIDE SEQUENCE [LARGE SCALE GENOMIC DNA]</scope>
    <source>
        <strain evidence="3">DSM 100886 HEG_-6_39</strain>
    </source>
</reference>
<dbReference type="Proteomes" id="UP000076079">
    <property type="component" value="Chromosome"/>
</dbReference>
<feature type="transmembrane region" description="Helical" evidence="1">
    <location>
        <begin position="53"/>
        <end position="71"/>
    </location>
</feature>
<feature type="transmembrane region" description="Helical" evidence="1">
    <location>
        <begin position="133"/>
        <end position="150"/>
    </location>
</feature>
<protein>
    <submittedName>
        <fullName evidence="2">Uncharacterized protein</fullName>
    </submittedName>
</protein>
<evidence type="ECO:0000313" key="3">
    <source>
        <dbReference type="Proteomes" id="UP000076079"/>
    </source>
</evidence>
<dbReference type="OrthoDB" id="113879at2"/>
<feature type="transmembrane region" description="Helical" evidence="1">
    <location>
        <begin position="99"/>
        <end position="121"/>
    </location>
</feature>
<gene>
    <name evidence="2" type="ORF">LuPra_00560</name>
</gene>